<reference evidence="1 2" key="1">
    <citation type="submission" date="2019-03" db="EMBL/GenBank/DDBJ databases">
        <title>Genomic Encyclopedia of Archaeal and Bacterial Type Strains, Phase II (KMG-II): from individual species to whole genera.</title>
        <authorList>
            <person name="Goeker M."/>
        </authorList>
    </citation>
    <scope>NUCLEOTIDE SEQUENCE [LARGE SCALE GENOMIC DNA]</scope>
    <source>
        <strain evidence="1 2">DSM 15235</strain>
    </source>
</reference>
<keyword evidence="2" id="KW-1185">Reference proteome</keyword>
<dbReference type="Proteomes" id="UP000295709">
    <property type="component" value="Unassembled WGS sequence"/>
</dbReference>
<organism evidence="1 2">
    <name type="scientific">Chryseobacterium daecheongense</name>
    <dbReference type="NCBI Taxonomy" id="192389"/>
    <lineage>
        <taxon>Bacteria</taxon>
        <taxon>Pseudomonadati</taxon>
        <taxon>Bacteroidota</taxon>
        <taxon>Flavobacteriia</taxon>
        <taxon>Flavobacteriales</taxon>
        <taxon>Weeksellaceae</taxon>
        <taxon>Chryseobacterium group</taxon>
        <taxon>Chryseobacterium</taxon>
    </lineage>
</organism>
<evidence type="ECO:0000313" key="1">
    <source>
        <dbReference type="EMBL" id="TDX92830.1"/>
    </source>
</evidence>
<comment type="caution">
    <text evidence="1">The sequence shown here is derived from an EMBL/GenBank/DDBJ whole genome shotgun (WGS) entry which is preliminary data.</text>
</comment>
<proteinExistence type="predicted"/>
<name>A0ABY2FWB7_9FLAO</name>
<gene>
    <name evidence="1" type="ORF">BCF50_1771</name>
</gene>
<dbReference type="EMBL" id="SOQW01000002">
    <property type="protein sequence ID" value="TDX92830.1"/>
    <property type="molecule type" value="Genomic_DNA"/>
</dbReference>
<protein>
    <submittedName>
        <fullName evidence="1">Uncharacterized protein</fullName>
    </submittedName>
</protein>
<evidence type="ECO:0000313" key="2">
    <source>
        <dbReference type="Proteomes" id="UP000295709"/>
    </source>
</evidence>
<accession>A0ABY2FWB7</accession>
<sequence>MLETKSKTSETRERKPHIFKRNLIIFDYTFEWPFIAYEIF</sequence>